<evidence type="ECO:0008006" key="4">
    <source>
        <dbReference type="Google" id="ProtNLM"/>
    </source>
</evidence>
<dbReference type="GO" id="GO:0022857">
    <property type="term" value="F:transmembrane transporter activity"/>
    <property type="evidence" value="ECO:0007669"/>
    <property type="project" value="TreeGrafter"/>
</dbReference>
<dbReference type="SUPFAM" id="SSF52540">
    <property type="entry name" value="P-loop containing nucleoside triphosphate hydrolases"/>
    <property type="match status" value="1"/>
</dbReference>
<organism evidence="2 3">
    <name type="scientific">Pseudoramibacter alactolyticus ATCC 23263</name>
    <dbReference type="NCBI Taxonomy" id="887929"/>
    <lineage>
        <taxon>Bacteria</taxon>
        <taxon>Bacillati</taxon>
        <taxon>Bacillota</taxon>
        <taxon>Clostridia</taxon>
        <taxon>Eubacteriales</taxon>
        <taxon>Eubacteriaceae</taxon>
        <taxon>Pseudoramibacter</taxon>
    </lineage>
</organism>
<gene>
    <name evidence="2" type="ORF">HMP0721_0459</name>
</gene>
<dbReference type="EMBL" id="AEQN01000007">
    <property type="protein sequence ID" value="EFV02551.1"/>
    <property type="molecule type" value="Genomic_DNA"/>
</dbReference>
<dbReference type="AlphaFoldDB" id="E6MEM6"/>
<feature type="region of interest" description="Disordered" evidence="1">
    <location>
        <begin position="1"/>
        <end position="21"/>
    </location>
</feature>
<dbReference type="Gene3D" id="3.40.50.300">
    <property type="entry name" value="P-loop containing nucleotide triphosphate hydrolases"/>
    <property type="match status" value="1"/>
</dbReference>
<sequence>MANDPDLILADEPTSTPDSKTGERVMHLFQNLNQDQRKTIVLSTHNAKLSIETNRVLTMSDGRLIRANISLIGINENYFDIQSVHFKQERTLSKQDNDSHANTGGIIGILLWICFCDWRLLGFYPANRGAKLNPIDVLRYE</sequence>
<dbReference type="InterPro" id="IPR015854">
    <property type="entry name" value="ABC_transpr_LolD-like"/>
</dbReference>
<reference evidence="2 3" key="1">
    <citation type="submission" date="2010-12" db="EMBL/GenBank/DDBJ databases">
        <authorList>
            <person name="Muzny D."/>
            <person name="Qin X."/>
            <person name="Deng J."/>
            <person name="Jiang H."/>
            <person name="Liu Y."/>
            <person name="Qu J."/>
            <person name="Song X.-Z."/>
            <person name="Zhang L."/>
            <person name="Thornton R."/>
            <person name="Coyle M."/>
            <person name="Francisco L."/>
            <person name="Jackson L."/>
            <person name="Javaid M."/>
            <person name="Korchina V."/>
            <person name="Kovar C."/>
            <person name="Mata R."/>
            <person name="Mathew T."/>
            <person name="Ngo R."/>
            <person name="Nguyen L."/>
            <person name="Nguyen N."/>
            <person name="Okwuonu G."/>
            <person name="Ongeri F."/>
            <person name="Pham C."/>
            <person name="Simmons D."/>
            <person name="Wilczek-Boney K."/>
            <person name="Hale W."/>
            <person name="Jakkamsetti A."/>
            <person name="Pham P."/>
            <person name="Ruth R."/>
            <person name="San Lucas F."/>
            <person name="Warren J."/>
            <person name="Zhang J."/>
            <person name="Zhao Z."/>
            <person name="Zhou C."/>
            <person name="Zhu D."/>
            <person name="Lee S."/>
            <person name="Bess C."/>
            <person name="Blankenburg K."/>
            <person name="Forbes L."/>
            <person name="Fu Q."/>
            <person name="Gubbala S."/>
            <person name="Hirani K."/>
            <person name="Jayaseelan J.C."/>
            <person name="Lara F."/>
            <person name="Munidasa M."/>
            <person name="Palculict T."/>
            <person name="Patil S."/>
            <person name="Pu L.-L."/>
            <person name="Saada N."/>
            <person name="Tang L."/>
            <person name="Weissenberger G."/>
            <person name="Zhu Y."/>
            <person name="Hemphill L."/>
            <person name="Shang Y."/>
            <person name="Youmans B."/>
            <person name="Ayvaz T."/>
            <person name="Ross M."/>
            <person name="Santibanez J."/>
            <person name="Aqrawi P."/>
            <person name="Gross S."/>
            <person name="Joshi V."/>
            <person name="Fowler G."/>
            <person name="Nazareth L."/>
            <person name="Reid J."/>
            <person name="Worley K."/>
            <person name="Petrosino J."/>
            <person name="Highlander S."/>
            <person name="Gibbs R."/>
        </authorList>
    </citation>
    <scope>NUCLEOTIDE SEQUENCE [LARGE SCALE GENOMIC DNA]</scope>
    <source>
        <strain evidence="2 3">ATCC 23263</strain>
    </source>
</reference>
<dbReference type="PANTHER" id="PTHR24220:SF86">
    <property type="entry name" value="ABC TRANSPORTER ABCH.1"/>
    <property type="match status" value="1"/>
</dbReference>
<dbReference type="HOGENOM" id="CLU_1823667_0_0_9"/>
<dbReference type="Proteomes" id="UP000004754">
    <property type="component" value="Unassembled WGS sequence"/>
</dbReference>
<evidence type="ECO:0000313" key="3">
    <source>
        <dbReference type="Proteomes" id="UP000004754"/>
    </source>
</evidence>
<dbReference type="InterPro" id="IPR027417">
    <property type="entry name" value="P-loop_NTPase"/>
</dbReference>
<dbReference type="STRING" id="887929.HMP0721_0459"/>
<accession>E6MEM6</accession>
<protein>
    <recommendedName>
        <fullName evidence="4">ABC transporter domain-containing protein</fullName>
    </recommendedName>
</protein>
<name>E6MEM6_9FIRM</name>
<keyword evidence="3" id="KW-1185">Reference proteome</keyword>
<comment type="caution">
    <text evidence="2">The sequence shown here is derived from an EMBL/GenBank/DDBJ whole genome shotgun (WGS) entry which is preliminary data.</text>
</comment>
<dbReference type="GO" id="GO:0005886">
    <property type="term" value="C:plasma membrane"/>
    <property type="evidence" value="ECO:0007669"/>
    <property type="project" value="TreeGrafter"/>
</dbReference>
<proteinExistence type="predicted"/>
<evidence type="ECO:0000256" key="1">
    <source>
        <dbReference type="SAM" id="MobiDB-lite"/>
    </source>
</evidence>
<dbReference type="PANTHER" id="PTHR24220">
    <property type="entry name" value="IMPORT ATP-BINDING PROTEIN"/>
    <property type="match status" value="1"/>
</dbReference>
<dbReference type="eggNOG" id="COG1136">
    <property type="taxonomic scope" value="Bacteria"/>
</dbReference>
<evidence type="ECO:0000313" key="2">
    <source>
        <dbReference type="EMBL" id="EFV02551.1"/>
    </source>
</evidence>